<keyword evidence="9" id="KW-1133">Transmembrane helix</keyword>
<reference evidence="13" key="2">
    <citation type="submission" date="2020-09" db="EMBL/GenBank/DDBJ databases">
        <authorList>
            <person name="Sun Q."/>
            <person name="Zhou Y."/>
        </authorList>
    </citation>
    <scope>NUCLEOTIDE SEQUENCE</scope>
    <source>
        <strain evidence="13">CGMCC 1.15958</strain>
    </source>
</reference>
<dbReference type="GO" id="GO:0046872">
    <property type="term" value="F:metal ion binding"/>
    <property type="evidence" value="ECO:0007669"/>
    <property type="project" value="UniProtKB-KW"/>
</dbReference>
<keyword evidence="11" id="KW-0472">Membrane</keyword>
<evidence type="ECO:0000256" key="3">
    <source>
        <dbReference type="ARBA" id="ARBA00004479"/>
    </source>
</evidence>
<evidence type="ECO:0000256" key="9">
    <source>
        <dbReference type="ARBA" id="ARBA00022989"/>
    </source>
</evidence>
<evidence type="ECO:0000256" key="7">
    <source>
        <dbReference type="ARBA" id="ARBA00022729"/>
    </source>
</evidence>
<evidence type="ECO:0000256" key="1">
    <source>
        <dbReference type="ARBA" id="ARBA00001936"/>
    </source>
</evidence>
<evidence type="ECO:0000256" key="10">
    <source>
        <dbReference type="ARBA" id="ARBA00023049"/>
    </source>
</evidence>
<dbReference type="PANTHER" id="PTHR31120">
    <property type="entry name" value="METALLOPROTEASE TIKI"/>
    <property type="match status" value="1"/>
</dbReference>
<dbReference type="GO" id="GO:0030178">
    <property type="term" value="P:negative regulation of Wnt signaling pathway"/>
    <property type="evidence" value="ECO:0007669"/>
    <property type="project" value="InterPro"/>
</dbReference>
<evidence type="ECO:0008006" key="15">
    <source>
        <dbReference type="Google" id="ProtNLM"/>
    </source>
</evidence>
<protein>
    <recommendedName>
        <fullName evidence="15">TraB/GumN family protein</fullName>
    </recommendedName>
</protein>
<evidence type="ECO:0000256" key="6">
    <source>
        <dbReference type="ARBA" id="ARBA00022723"/>
    </source>
</evidence>
<dbReference type="RefSeq" id="WP_188770058.1">
    <property type="nucleotide sequence ID" value="NZ_BMKK01000013.1"/>
</dbReference>
<accession>A0A916Z6G9</accession>
<evidence type="ECO:0000313" key="14">
    <source>
        <dbReference type="Proteomes" id="UP000609064"/>
    </source>
</evidence>
<dbReference type="AlphaFoldDB" id="A0A916Z6G9"/>
<keyword evidence="8" id="KW-0378">Hydrolase</keyword>
<dbReference type="InterPro" id="IPR040230">
    <property type="entry name" value="TIKI1/2-like"/>
</dbReference>
<dbReference type="Pfam" id="PF01963">
    <property type="entry name" value="TraB_PrgY_gumN"/>
    <property type="match status" value="1"/>
</dbReference>
<evidence type="ECO:0000256" key="2">
    <source>
        <dbReference type="ARBA" id="ARBA00001941"/>
    </source>
</evidence>
<comment type="subcellular location">
    <subcellularLocation>
        <location evidence="3">Membrane</location>
        <topology evidence="3">Single-pass type I membrane protein</topology>
    </subcellularLocation>
</comment>
<dbReference type="GO" id="GO:0016020">
    <property type="term" value="C:membrane"/>
    <property type="evidence" value="ECO:0007669"/>
    <property type="project" value="UniProtKB-SubCell"/>
</dbReference>
<dbReference type="GO" id="GO:0004222">
    <property type="term" value="F:metalloendopeptidase activity"/>
    <property type="evidence" value="ECO:0007669"/>
    <property type="project" value="TreeGrafter"/>
</dbReference>
<keyword evidence="10" id="KW-0482">Metalloprotease</keyword>
<keyword evidence="4" id="KW-0645">Protease</keyword>
<evidence type="ECO:0000313" key="13">
    <source>
        <dbReference type="EMBL" id="GGD77599.1"/>
    </source>
</evidence>
<comment type="cofactor">
    <cofactor evidence="1">
        <name>Mn(2+)</name>
        <dbReference type="ChEBI" id="CHEBI:29035"/>
    </cofactor>
</comment>
<evidence type="ECO:0000256" key="4">
    <source>
        <dbReference type="ARBA" id="ARBA00022670"/>
    </source>
</evidence>
<dbReference type="GO" id="GO:0006508">
    <property type="term" value="P:proteolysis"/>
    <property type="evidence" value="ECO:0007669"/>
    <property type="project" value="UniProtKB-KW"/>
</dbReference>
<dbReference type="EMBL" id="BMKK01000013">
    <property type="protein sequence ID" value="GGD77599.1"/>
    <property type="molecule type" value="Genomic_DNA"/>
</dbReference>
<name>A0A916Z6G9_9BACT</name>
<evidence type="ECO:0000256" key="12">
    <source>
        <dbReference type="ARBA" id="ARBA00023180"/>
    </source>
</evidence>
<comment type="caution">
    <text evidence="13">The sequence shown here is derived from an EMBL/GenBank/DDBJ whole genome shotgun (WGS) entry which is preliminary data.</text>
</comment>
<dbReference type="InterPro" id="IPR002816">
    <property type="entry name" value="TraB/PrgY/GumN_fam"/>
</dbReference>
<evidence type="ECO:0000256" key="11">
    <source>
        <dbReference type="ARBA" id="ARBA00023136"/>
    </source>
</evidence>
<gene>
    <name evidence="13" type="ORF">GCM10011514_46880</name>
</gene>
<keyword evidence="12" id="KW-0325">Glycoprotein</keyword>
<keyword evidence="14" id="KW-1185">Reference proteome</keyword>
<dbReference type="CDD" id="cd14789">
    <property type="entry name" value="Tiki"/>
    <property type="match status" value="1"/>
</dbReference>
<keyword evidence="6" id="KW-0479">Metal-binding</keyword>
<sequence length="302" mass="34437">MKKNIQILYCLIFFLFPFLSIGQVPTENALLWEISGKGLQKSSFLYGTIHVVCPNELSFSEEAKKAFNATEQLYLELDLDDPELAIKMQRSMASQTHLRNLLKANEYEQLESFFRERTGYSIESLGMIKPFYLLSYTYSPMIGCNQPISVEKGLAEMAYIQNKSIFGLETLEDQLSVFEKISQQKQANILLGCIKDFSKMQESFQTLLKDYKEENLNALVKTSLDSYSARYEHLLLDRRNKRWLKKIAKISAKKSTFFAVGAAHLAGEKGVINLLRKKGYTVTAVMNQTPATLQNSLTLSIK</sequence>
<keyword evidence="7" id="KW-0732">Signal</keyword>
<reference evidence="13" key="1">
    <citation type="journal article" date="2014" name="Int. J. Syst. Evol. Microbiol.">
        <title>Complete genome sequence of Corynebacterium casei LMG S-19264T (=DSM 44701T), isolated from a smear-ripened cheese.</title>
        <authorList>
            <consortium name="US DOE Joint Genome Institute (JGI-PGF)"/>
            <person name="Walter F."/>
            <person name="Albersmeier A."/>
            <person name="Kalinowski J."/>
            <person name="Ruckert C."/>
        </authorList>
    </citation>
    <scope>NUCLEOTIDE SEQUENCE</scope>
    <source>
        <strain evidence="13">CGMCC 1.15958</strain>
    </source>
</reference>
<evidence type="ECO:0000256" key="5">
    <source>
        <dbReference type="ARBA" id="ARBA00022692"/>
    </source>
</evidence>
<proteinExistence type="predicted"/>
<organism evidence="13 14">
    <name type="scientific">Emticicia aquatilis</name>
    <dbReference type="NCBI Taxonomy" id="1537369"/>
    <lineage>
        <taxon>Bacteria</taxon>
        <taxon>Pseudomonadati</taxon>
        <taxon>Bacteroidota</taxon>
        <taxon>Cytophagia</taxon>
        <taxon>Cytophagales</taxon>
        <taxon>Leadbetterellaceae</taxon>
        <taxon>Emticicia</taxon>
    </lineage>
</organism>
<keyword evidence="5" id="KW-0812">Transmembrane</keyword>
<evidence type="ECO:0000256" key="8">
    <source>
        <dbReference type="ARBA" id="ARBA00022801"/>
    </source>
</evidence>
<comment type="cofactor">
    <cofactor evidence="2">
        <name>Co(2+)</name>
        <dbReference type="ChEBI" id="CHEBI:48828"/>
    </cofactor>
</comment>
<dbReference type="Proteomes" id="UP000609064">
    <property type="component" value="Unassembled WGS sequence"/>
</dbReference>
<dbReference type="PANTHER" id="PTHR31120:SF6">
    <property type="entry name" value="METALLOPROTEASE TIKI HOMOLOG"/>
    <property type="match status" value="1"/>
</dbReference>